<keyword evidence="1" id="KW-1133">Transmembrane helix</keyword>
<dbReference type="STRING" id="1120995.SAMN02745245_01860"/>
<keyword evidence="1" id="KW-0472">Membrane</keyword>
<sequence length="302" mass="34132">MINKSKNNILSLIIKSLFLSIGGMIFPVLYIFIPAMFVVESVYSGIVKIFSFFMGVCFLVGLLMSPLIGVMMFVVFGPIILTFHYMISNKYSVNTTIIVTSIIFFISLIVGLYWVGFTPEVLNSPENVKSFIEVERNLMSSMGEKVELSNAYLTQVYNLTIQIIPSVLIIISLIVSYCTYSIVGKSILKRGGIIIQPSSFIFFRVPKGLPLALFISMFLIYILKGTIGSIYSIMMMNIVLIFSFILFVLGFSVLMYLLNKLKFGGILKFVIYVSVFIIPFFQIALIFLGLLDYLFNFRKLPN</sequence>
<organism evidence="2 3">
    <name type="scientific">Anaerosphaera aminiphila DSM 21120</name>
    <dbReference type="NCBI Taxonomy" id="1120995"/>
    <lineage>
        <taxon>Bacteria</taxon>
        <taxon>Bacillati</taxon>
        <taxon>Bacillota</taxon>
        <taxon>Tissierellia</taxon>
        <taxon>Tissierellales</taxon>
        <taxon>Peptoniphilaceae</taxon>
        <taxon>Anaerosphaera</taxon>
    </lineage>
</organism>
<dbReference type="Pfam" id="PF09991">
    <property type="entry name" value="DUF2232"/>
    <property type="match status" value="1"/>
</dbReference>
<dbReference type="AlphaFoldDB" id="A0A1M5USB7"/>
<dbReference type="InterPro" id="IPR018710">
    <property type="entry name" value="DUF2232"/>
</dbReference>
<dbReference type="RefSeq" id="WP_073185627.1">
    <property type="nucleotide sequence ID" value="NZ_FQXI01000020.1"/>
</dbReference>
<evidence type="ECO:0000313" key="3">
    <source>
        <dbReference type="Proteomes" id="UP000184032"/>
    </source>
</evidence>
<feature type="transmembrane region" description="Helical" evidence="1">
    <location>
        <begin position="12"/>
        <end position="37"/>
    </location>
</feature>
<feature type="transmembrane region" description="Helical" evidence="1">
    <location>
        <begin position="269"/>
        <end position="295"/>
    </location>
</feature>
<feature type="transmembrane region" description="Helical" evidence="1">
    <location>
        <begin position="229"/>
        <end position="257"/>
    </location>
</feature>
<evidence type="ECO:0000313" key="2">
    <source>
        <dbReference type="EMBL" id="SHH65835.1"/>
    </source>
</evidence>
<reference evidence="2 3" key="1">
    <citation type="submission" date="2016-11" db="EMBL/GenBank/DDBJ databases">
        <authorList>
            <person name="Jaros S."/>
            <person name="Januszkiewicz K."/>
            <person name="Wedrychowicz H."/>
        </authorList>
    </citation>
    <scope>NUCLEOTIDE SEQUENCE [LARGE SCALE GENOMIC DNA]</scope>
    <source>
        <strain evidence="2 3">DSM 21120</strain>
    </source>
</reference>
<evidence type="ECO:0000256" key="1">
    <source>
        <dbReference type="SAM" id="Phobius"/>
    </source>
</evidence>
<feature type="transmembrane region" description="Helical" evidence="1">
    <location>
        <begin position="49"/>
        <end position="81"/>
    </location>
</feature>
<accession>A0A1M5USB7</accession>
<keyword evidence="3" id="KW-1185">Reference proteome</keyword>
<gene>
    <name evidence="2" type="ORF">SAMN02745245_01860</name>
</gene>
<name>A0A1M5USB7_9FIRM</name>
<feature type="transmembrane region" description="Helical" evidence="1">
    <location>
        <begin position="93"/>
        <end position="115"/>
    </location>
</feature>
<proteinExistence type="predicted"/>
<feature type="transmembrane region" description="Helical" evidence="1">
    <location>
        <begin position="159"/>
        <end position="180"/>
    </location>
</feature>
<keyword evidence="1" id="KW-0812">Transmembrane</keyword>
<protein>
    <submittedName>
        <fullName evidence="2">Predicted membrane protein</fullName>
    </submittedName>
</protein>
<dbReference type="Proteomes" id="UP000184032">
    <property type="component" value="Unassembled WGS sequence"/>
</dbReference>
<dbReference type="EMBL" id="FQXI01000020">
    <property type="protein sequence ID" value="SHH65835.1"/>
    <property type="molecule type" value="Genomic_DNA"/>
</dbReference>
<feature type="transmembrane region" description="Helical" evidence="1">
    <location>
        <begin position="201"/>
        <end position="223"/>
    </location>
</feature>
<dbReference type="OrthoDB" id="1696477at2"/>